<gene>
    <name evidence="3" type="ORF">PYW07_005254</name>
</gene>
<sequence>MLPSVWLLVESVDESDAILRRSWVNVNTLAYNETDLQTGKLISIRDTHQNARQVKIIRMCDNENFAREQNLIMECNIVSVENAIIDCLRDIRRLKSLTCPIHHNTSRTVIRDSLNENILKLQFFVKEQRRINKIIKLPRHEVDEVEKDMKFLEIVTDNLLSQLHNTNYEAVGAEEVTENDDEEQSNGREQQNSQSVLATHSLTVKQFPSFMDRPAKKILNPQLVDDILYTVSTKCRISKKKIVRNSITTKCTDKSKLYNNGQKDKQARSRK</sequence>
<reference evidence="3" key="1">
    <citation type="submission" date="2023-03" db="EMBL/GenBank/DDBJ databases">
        <title>Chromosome-level genomes of two armyworms, Mythimna separata and Mythimna loreyi, provide insights into the biosynthesis and reception of sex pheromones.</title>
        <authorList>
            <person name="Zhao H."/>
        </authorList>
    </citation>
    <scope>NUCLEOTIDE SEQUENCE</scope>
    <source>
        <strain evidence="3">BeijingLab</strain>
        <tissue evidence="3">Pupa</tissue>
    </source>
</reference>
<organism evidence="3 4">
    <name type="scientific">Mythimna separata</name>
    <name type="common">Oriental armyworm</name>
    <name type="synonym">Pseudaletia separata</name>
    <dbReference type="NCBI Taxonomy" id="271217"/>
    <lineage>
        <taxon>Eukaryota</taxon>
        <taxon>Metazoa</taxon>
        <taxon>Ecdysozoa</taxon>
        <taxon>Arthropoda</taxon>
        <taxon>Hexapoda</taxon>
        <taxon>Insecta</taxon>
        <taxon>Pterygota</taxon>
        <taxon>Neoptera</taxon>
        <taxon>Endopterygota</taxon>
        <taxon>Lepidoptera</taxon>
        <taxon>Glossata</taxon>
        <taxon>Ditrysia</taxon>
        <taxon>Noctuoidea</taxon>
        <taxon>Noctuidae</taxon>
        <taxon>Noctuinae</taxon>
        <taxon>Hadenini</taxon>
        <taxon>Mythimna</taxon>
    </lineage>
</organism>
<name>A0AAD7YEX8_MYTSE</name>
<dbReference type="AlphaFoldDB" id="A0AAD7YEX8"/>
<dbReference type="Gene3D" id="1.10.10.2590">
    <property type="entry name" value="BEN domain"/>
    <property type="match status" value="1"/>
</dbReference>
<dbReference type="EMBL" id="JARGEI010000021">
    <property type="protein sequence ID" value="KAJ8712412.1"/>
    <property type="molecule type" value="Genomic_DNA"/>
</dbReference>
<dbReference type="InterPro" id="IPR018379">
    <property type="entry name" value="BEN_domain"/>
</dbReference>
<evidence type="ECO:0000313" key="4">
    <source>
        <dbReference type="Proteomes" id="UP001231518"/>
    </source>
</evidence>
<dbReference type="Proteomes" id="UP001231518">
    <property type="component" value="Chromosome 17"/>
</dbReference>
<evidence type="ECO:0000256" key="1">
    <source>
        <dbReference type="SAM" id="MobiDB-lite"/>
    </source>
</evidence>
<dbReference type="Pfam" id="PF10523">
    <property type="entry name" value="BEN"/>
    <property type="match status" value="1"/>
</dbReference>
<dbReference type="GO" id="GO:0003677">
    <property type="term" value="F:DNA binding"/>
    <property type="evidence" value="ECO:0007669"/>
    <property type="project" value="InterPro"/>
</dbReference>
<proteinExistence type="predicted"/>
<evidence type="ECO:0000259" key="2">
    <source>
        <dbReference type="Pfam" id="PF10523"/>
    </source>
</evidence>
<protein>
    <recommendedName>
        <fullName evidence="2">BEN domain-containing protein</fullName>
    </recommendedName>
</protein>
<accession>A0AAD7YEX8</accession>
<feature type="domain" description="BEN" evidence="2">
    <location>
        <begin position="195"/>
        <end position="251"/>
    </location>
</feature>
<keyword evidence="4" id="KW-1185">Reference proteome</keyword>
<evidence type="ECO:0000313" key="3">
    <source>
        <dbReference type="EMBL" id="KAJ8712412.1"/>
    </source>
</evidence>
<comment type="caution">
    <text evidence="3">The sequence shown here is derived from an EMBL/GenBank/DDBJ whole genome shotgun (WGS) entry which is preliminary data.</text>
</comment>
<feature type="compositionally biased region" description="Acidic residues" evidence="1">
    <location>
        <begin position="175"/>
        <end position="184"/>
    </location>
</feature>
<feature type="region of interest" description="Disordered" evidence="1">
    <location>
        <begin position="174"/>
        <end position="197"/>
    </location>
</feature>
<feature type="compositionally biased region" description="Polar residues" evidence="1">
    <location>
        <begin position="187"/>
        <end position="197"/>
    </location>
</feature>